<organism evidence="8 9">
    <name type="scientific">Candidatus Stercoripulliclostridium merdipullorum</name>
    <dbReference type="NCBI Taxonomy" id="2840952"/>
    <lineage>
        <taxon>Bacteria</taxon>
        <taxon>Bacillati</taxon>
        <taxon>Bacillota</taxon>
        <taxon>Clostridia</taxon>
        <taxon>Eubacteriales</taxon>
        <taxon>Candidatus Stercoripulliclostridium</taxon>
    </lineage>
</organism>
<evidence type="ECO:0000256" key="4">
    <source>
        <dbReference type="ARBA" id="ARBA00022989"/>
    </source>
</evidence>
<dbReference type="AlphaFoldDB" id="A0A9D1ND25"/>
<dbReference type="GO" id="GO:0005886">
    <property type="term" value="C:plasma membrane"/>
    <property type="evidence" value="ECO:0007669"/>
    <property type="project" value="UniProtKB-SubCell"/>
</dbReference>
<protein>
    <submittedName>
        <fullName evidence="8">ComEC/Rec2 family competence protein</fullName>
    </submittedName>
</protein>
<feature type="transmembrane region" description="Helical" evidence="6">
    <location>
        <begin position="268"/>
        <end position="284"/>
    </location>
</feature>
<proteinExistence type="predicted"/>
<feature type="transmembrane region" description="Helical" evidence="6">
    <location>
        <begin position="414"/>
        <end position="437"/>
    </location>
</feature>
<sequence length="513" mass="54150">MENEKGVRVNPVPIKRIVNRRKTVFAAASMLLGIAAGASLYGHWAVTIVVACLLTGVVVVGAVRKRPVAVYVLFGLIGFVAIVTAFFVREPVPFESDDAVVRGRVAATLSLGEGDNRYLLEYIELDGKEYRGNLRLQTDAVLTEGECVVALAAVETVPADPFDSYAMSLAVSDIRYLAEADAVTTEYRTPTKFYESVRLKLREGLSRTMDAEEAGVALGLITGDRSLLSQDIYAQAKTAGTAHIFAVSGLHVGFLAALLYGMMRLVKVRPVVSFAVVVAVLIGYGGLVGFTAGVVRATVMTACLGLARITGRRYDALSALAAAVIVLSLIDPTSLFQVGFQLSVTAVLGIVCFAKVLGKKLCPAKGRIARRVGEGVSVSLAANSVASAVSVSTFGTFGIYFVAANLVVVPLIGLIYSALTCVAVLYLIFPWFEFLFIPIRYPISAVVFITEKIAELPAASVGVKLGVVGGILLACAFLALSPFHLSAKPVKITAFFVLAAGAVAASLIALPVF</sequence>
<reference evidence="8" key="1">
    <citation type="submission" date="2020-10" db="EMBL/GenBank/DDBJ databases">
        <authorList>
            <person name="Gilroy R."/>
        </authorList>
    </citation>
    <scope>NUCLEOTIDE SEQUENCE</scope>
    <source>
        <strain evidence="8">23406</strain>
    </source>
</reference>
<accession>A0A9D1ND25</accession>
<keyword evidence="3 6" id="KW-0812">Transmembrane</keyword>
<keyword evidence="4 6" id="KW-1133">Transmembrane helix</keyword>
<evidence type="ECO:0000256" key="2">
    <source>
        <dbReference type="ARBA" id="ARBA00022475"/>
    </source>
</evidence>
<dbReference type="EMBL" id="DVOH01000040">
    <property type="protein sequence ID" value="HIV00575.1"/>
    <property type="molecule type" value="Genomic_DNA"/>
</dbReference>
<comment type="caution">
    <text evidence="8">The sequence shown here is derived from an EMBL/GenBank/DDBJ whole genome shotgun (WGS) entry which is preliminary data.</text>
</comment>
<comment type="subcellular location">
    <subcellularLocation>
        <location evidence="1">Cell membrane</location>
        <topology evidence="1">Multi-pass membrane protein</topology>
    </subcellularLocation>
</comment>
<dbReference type="PANTHER" id="PTHR30619">
    <property type="entry name" value="DNA INTERNALIZATION/COMPETENCE PROTEIN COMEC/REC2"/>
    <property type="match status" value="1"/>
</dbReference>
<feature type="transmembrane region" description="Helical" evidence="6">
    <location>
        <begin position="70"/>
        <end position="88"/>
    </location>
</feature>
<dbReference type="Pfam" id="PF03772">
    <property type="entry name" value="Competence"/>
    <property type="match status" value="1"/>
</dbReference>
<dbReference type="PANTHER" id="PTHR30619:SF1">
    <property type="entry name" value="RECOMBINATION PROTEIN 2"/>
    <property type="match status" value="1"/>
</dbReference>
<keyword evidence="2" id="KW-1003">Cell membrane</keyword>
<feature type="transmembrane region" description="Helical" evidence="6">
    <location>
        <begin position="458"/>
        <end position="480"/>
    </location>
</feature>
<evidence type="ECO:0000313" key="9">
    <source>
        <dbReference type="Proteomes" id="UP000886891"/>
    </source>
</evidence>
<keyword evidence="5 6" id="KW-0472">Membrane</keyword>
<evidence type="ECO:0000256" key="3">
    <source>
        <dbReference type="ARBA" id="ARBA00022692"/>
    </source>
</evidence>
<evidence type="ECO:0000256" key="5">
    <source>
        <dbReference type="ARBA" id="ARBA00023136"/>
    </source>
</evidence>
<feature type="transmembrane region" description="Helical" evidence="6">
    <location>
        <begin position="378"/>
        <end position="402"/>
    </location>
</feature>
<feature type="transmembrane region" description="Helical" evidence="6">
    <location>
        <begin position="44"/>
        <end position="63"/>
    </location>
</feature>
<dbReference type="InterPro" id="IPR052159">
    <property type="entry name" value="Competence_DNA_uptake"/>
</dbReference>
<reference evidence="8" key="2">
    <citation type="journal article" date="2021" name="PeerJ">
        <title>Extensive microbial diversity within the chicken gut microbiome revealed by metagenomics and culture.</title>
        <authorList>
            <person name="Gilroy R."/>
            <person name="Ravi A."/>
            <person name="Getino M."/>
            <person name="Pursley I."/>
            <person name="Horton D.L."/>
            <person name="Alikhan N.F."/>
            <person name="Baker D."/>
            <person name="Gharbi K."/>
            <person name="Hall N."/>
            <person name="Watson M."/>
            <person name="Adriaenssens E.M."/>
            <person name="Foster-Nyarko E."/>
            <person name="Jarju S."/>
            <person name="Secka A."/>
            <person name="Antonio M."/>
            <person name="Oren A."/>
            <person name="Chaudhuri R.R."/>
            <person name="La Ragione R."/>
            <person name="Hildebrand F."/>
            <person name="Pallen M.J."/>
        </authorList>
    </citation>
    <scope>NUCLEOTIDE SEQUENCE</scope>
    <source>
        <strain evidence="8">23406</strain>
    </source>
</reference>
<dbReference type="Proteomes" id="UP000886891">
    <property type="component" value="Unassembled WGS sequence"/>
</dbReference>
<feature type="transmembrane region" description="Helical" evidence="6">
    <location>
        <begin position="21"/>
        <end position="38"/>
    </location>
</feature>
<gene>
    <name evidence="8" type="ORF">IAB14_05655</name>
</gene>
<name>A0A9D1ND25_9FIRM</name>
<dbReference type="InterPro" id="IPR004477">
    <property type="entry name" value="ComEC_N"/>
</dbReference>
<feature type="transmembrane region" description="Helical" evidence="6">
    <location>
        <begin position="492"/>
        <end position="512"/>
    </location>
</feature>
<evidence type="ECO:0000259" key="7">
    <source>
        <dbReference type="Pfam" id="PF03772"/>
    </source>
</evidence>
<dbReference type="NCBIfam" id="TIGR00360">
    <property type="entry name" value="ComEC_N-term"/>
    <property type="match status" value="1"/>
</dbReference>
<evidence type="ECO:0000256" key="1">
    <source>
        <dbReference type="ARBA" id="ARBA00004651"/>
    </source>
</evidence>
<feature type="domain" description="ComEC/Rec2-related protein" evidence="7">
    <location>
        <begin position="220"/>
        <end position="483"/>
    </location>
</feature>
<feature type="transmembrane region" description="Helical" evidence="6">
    <location>
        <begin position="242"/>
        <end position="261"/>
    </location>
</feature>
<evidence type="ECO:0000313" key="8">
    <source>
        <dbReference type="EMBL" id="HIV00575.1"/>
    </source>
</evidence>
<feature type="transmembrane region" description="Helical" evidence="6">
    <location>
        <begin position="336"/>
        <end position="357"/>
    </location>
</feature>
<evidence type="ECO:0000256" key="6">
    <source>
        <dbReference type="SAM" id="Phobius"/>
    </source>
</evidence>